<dbReference type="AlphaFoldDB" id="A0A0H5QEY0"/>
<accession>A0A0H5QEY0</accession>
<feature type="transmembrane region" description="Helical" evidence="1">
    <location>
        <begin position="73"/>
        <end position="97"/>
    </location>
</feature>
<name>A0A0H5QEY0_9EUKA</name>
<protein>
    <submittedName>
        <fullName evidence="2">Uncharacterized protein</fullName>
    </submittedName>
</protein>
<proteinExistence type="predicted"/>
<reference evidence="2" key="1">
    <citation type="submission" date="2015-04" db="EMBL/GenBank/DDBJ databases">
        <title>The genome sequence of the plant pathogenic Rhizarian Plasmodiophora brassicae reveals insights in its biotrophic life cycle and the origin of chitin synthesis.</title>
        <authorList>
            <person name="Schwelm A."/>
            <person name="Fogelqvist J."/>
            <person name="Knaust A."/>
            <person name="Julke S."/>
            <person name="Lilja T."/>
            <person name="Dhandapani V."/>
            <person name="Bonilla-Rosso G."/>
            <person name="Karlsson M."/>
            <person name="Shevchenko A."/>
            <person name="Choi S.R."/>
            <person name="Kim H.G."/>
            <person name="Park J.Y."/>
            <person name="Lim Y.P."/>
            <person name="Ludwig-Muller J."/>
            <person name="Dixelius C."/>
        </authorList>
    </citation>
    <scope>NUCLEOTIDE SEQUENCE</scope>
    <source>
        <tissue evidence="2">Potato root galls</tissue>
    </source>
</reference>
<keyword evidence="1" id="KW-0472">Membrane</keyword>
<evidence type="ECO:0000313" key="2">
    <source>
        <dbReference type="EMBL" id="CRZ00505.1"/>
    </source>
</evidence>
<sequence>MIIGVGDGIFAIALVLLISLVIAWFGAKSDRPGLFTLIALCLSFGVVFFFAVTPRQSSTMIGSDQVYDETARSRVWTVIILGIGAMMGVGSIIITVLPQPIVAKRVRNPFLQ</sequence>
<feature type="transmembrane region" description="Helical" evidence="1">
    <location>
        <begin position="6"/>
        <end position="27"/>
    </location>
</feature>
<organism evidence="2">
    <name type="scientific">Spongospora subterranea</name>
    <dbReference type="NCBI Taxonomy" id="70186"/>
    <lineage>
        <taxon>Eukaryota</taxon>
        <taxon>Sar</taxon>
        <taxon>Rhizaria</taxon>
        <taxon>Endomyxa</taxon>
        <taxon>Phytomyxea</taxon>
        <taxon>Plasmodiophorida</taxon>
        <taxon>Plasmodiophoridae</taxon>
        <taxon>Spongospora</taxon>
    </lineage>
</organism>
<evidence type="ECO:0000256" key="1">
    <source>
        <dbReference type="SAM" id="Phobius"/>
    </source>
</evidence>
<keyword evidence="1" id="KW-0812">Transmembrane</keyword>
<keyword evidence="1" id="KW-1133">Transmembrane helix</keyword>
<feature type="transmembrane region" description="Helical" evidence="1">
    <location>
        <begin position="34"/>
        <end position="53"/>
    </location>
</feature>
<dbReference type="EMBL" id="HACM01000063">
    <property type="protein sequence ID" value="CRZ00505.1"/>
    <property type="molecule type" value="Transcribed_RNA"/>
</dbReference>